<proteinExistence type="inferred from homology"/>
<evidence type="ECO:0000313" key="10">
    <source>
        <dbReference type="EMBL" id="MBE8715083.1"/>
    </source>
</evidence>
<evidence type="ECO:0000256" key="8">
    <source>
        <dbReference type="SAM" id="SignalP"/>
    </source>
</evidence>
<evidence type="ECO:0000256" key="5">
    <source>
        <dbReference type="ARBA" id="ARBA00023136"/>
    </source>
</evidence>
<dbReference type="Proteomes" id="UP000616201">
    <property type="component" value="Unassembled WGS sequence"/>
</dbReference>
<dbReference type="InterPro" id="IPR012910">
    <property type="entry name" value="Plug_dom"/>
</dbReference>
<evidence type="ECO:0000259" key="9">
    <source>
        <dbReference type="Pfam" id="PF07715"/>
    </source>
</evidence>
<feature type="signal peptide" evidence="8">
    <location>
        <begin position="1"/>
        <end position="18"/>
    </location>
</feature>
<feature type="chain" id="PRO_5036766482" evidence="8">
    <location>
        <begin position="19"/>
        <end position="1038"/>
    </location>
</feature>
<comment type="caution">
    <text evidence="10">The sequence shown here is derived from an EMBL/GenBank/DDBJ whole genome shotgun (WGS) entry which is preliminary data.</text>
</comment>
<accession>A0A928UZR6</accession>
<dbReference type="InterPro" id="IPR037066">
    <property type="entry name" value="Plug_dom_sf"/>
</dbReference>
<dbReference type="NCBIfam" id="TIGR04056">
    <property type="entry name" value="OMP_RagA_SusC"/>
    <property type="match status" value="1"/>
</dbReference>
<evidence type="ECO:0000256" key="4">
    <source>
        <dbReference type="ARBA" id="ARBA00022692"/>
    </source>
</evidence>
<dbReference type="SUPFAM" id="SSF49464">
    <property type="entry name" value="Carboxypeptidase regulatory domain-like"/>
    <property type="match status" value="1"/>
</dbReference>
<dbReference type="Pfam" id="PF13715">
    <property type="entry name" value="CarbopepD_reg_2"/>
    <property type="match status" value="1"/>
</dbReference>
<keyword evidence="8" id="KW-0732">Signal</keyword>
<evidence type="ECO:0000256" key="3">
    <source>
        <dbReference type="ARBA" id="ARBA00022452"/>
    </source>
</evidence>
<keyword evidence="11" id="KW-1185">Reference proteome</keyword>
<dbReference type="NCBIfam" id="TIGR04057">
    <property type="entry name" value="SusC_RagA_signa"/>
    <property type="match status" value="1"/>
</dbReference>
<evidence type="ECO:0000256" key="6">
    <source>
        <dbReference type="ARBA" id="ARBA00023237"/>
    </source>
</evidence>
<dbReference type="InterPro" id="IPR023996">
    <property type="entry name" value="TonB-dep_OMP_SusC/RagA"/>
</dbReference>
<name>A0A928UZR6_9SPHI</name>
<protein>
    <submittedName>
        <fullName evidence="10">SusC/RagA family TonB-linked outer membrane protein</fullName>
    </submittedName>
</protein>
<dbReference type="InterPro" id="IPR036942">
    <property type="entry name" value="Beta-barrel_TonB_sf"/>
</dbReference>
<evidence type="ECO:0000256" key="7">
    <source>
        <dbReference type="PROSITE-ProRule" id="PRU01360"/>
    </source>
</evidence>
<keyword evidence="4 7" id="KW-0812">Transmembrane</keyword>
<keyword evidence="5 7" id="KW-0472">Membrane</keyword>
<keyword evidence="6 7" id="KW-0998">Cell outer membrane</keyword>
<gene>
    <name evidence="10" type="ORF">C4F49_15470</name>
</gene>
<dbReference type="Gene3D" id="2.170.130.10">
    <property type="entry name" value="TonB-dependent receptor, plug domain"/>
    <property type="match status" value="1"/>
</dbReference>
<dbReference type="SUPFAM" id="SSF56935">
    <property type="entry name" value="Porins"/>
    <property type="match status" value="1"/>
</dbReference>
<feature type="domain" description="TonB-dependent receptor plug" evidence="9">
    <location>
        <begin position="114"/>
        <end position="219"/>
    </location>
</feature>
<dbReference type="AlphaFoldDB" id="A0A928UZR6"/>
<sequence length="1038" mass="114637">MRNLFTLLLFMVCTIPFAYSQTGSVSGTVKDGNSQMVLPGVTVTVQGKSISTQTDASGKYTINATGTDVLLFNFIGFSDKSVSVNNLTTIDVFLDEEDQSIDEVVVVGYGTQRKVDLTGSIGSVKASDIAKQPATSAMQSIQGKVSGLNIVANEQPGSSPTVLIRGMGSALGGRNPFYVVDGIPADNINNISPSDILSINVLKDASSASIYGIRAANGVIMVTTKKGSAGRTQISYDGSFGIKGILNRVDMADANQFITYFNENAAAIGQSWTLQPNQENNTDWYDELIQNGQVYNNSINLSGGSEVVDYYLSYNNLTEKGVLEGSKFQRHTIRNNNTYKFFDNKLKFMQTLNLTMTNATPKPLAAFDAAYKQSPLVPVMYENGRYGRPFVNQTTGLVTYESTAGQTVGNLNSIGNPVFENYRYNELLNTVSIQGSFEGEYQITNYLKFNSRFSGTKVYNKNRNFSNVKEAWLNADPRRTEAEFEALKLANPTSLTYVNNTLTTGQSESFRWAWENFLTFQKSFDKHNLELIAGTSLEKFNIGNNYSATGYDVPDQEQYWNINMASSGYNKSVNQTYITPTALQSYFARGQYNYDSRYYFTATVRYDGTSTFKASGDYYDVFPSFGAGWTISNESFAQDISWLNFLKVRANWGRLGNQAIPLNVSQVLQSTGTNGNENVNYVFGPNQDLIFGAAYATPVIPLSWEVTEETGVGVDFTLFNSHLTGSFDYYHKLNTNAILSVKPLLNSTFSQNFYDHGAKILNSGFEANLSWNKSVNENLSYTVGVNYSYNKNEVTDVKPTYDGNTGGSLANGQITKQLREGQPIYAWWMWETDGVWQTQDEINAGAKYGSPRPGHLKYKDQNGDNVIDDRDKVFLGSYIPTSIYGVNLGINYKAIDFSIDGYGVGGNKIYNGLKGTRIDGGENIAASTFENRWTGPNSSNTDPGAARDSYASSYYLESGAYFRINNVTLGYTFRNLYSNTSNLRVFFTAQNPLIFTKYSGFSPEITGTDNGNPAETSGIELSAYPTTRNFIFGVNMSF</sequence>
<dbReference type="EMBL" id="PRDK01000009">
    <property type="protein sequence ID" value="MBE8715083.1"/>
    <property type="molecule type" value="Genomic_DNA"/>
</dbReference>
<dbReference type="PROSITE" id="PS52016">
    <property type="entry name" value="TONB_DEPENDENT_REC_3"/>
    <property type="match status" value="1"/>
</dbReference>
<keyword evidence="2 7" id="KW-0813">Transport</keyword>
<dbReference type="InterPro" id="IPR008969">
    <property type="entry name" value="CarboxyPept-like_regulatory"/>
</dbReference>
<keyword evidence="3 7" id="KW-1134">Transmembrane beta strand</keyword>
<reference evidence="10" key="1">
    <citation type="submission" date="2018-02" db="EMBL/GenBank/DDBJ databases">
        <authorList>
            <person name="Vasarhelyi B.M."/>
            <person name="Deshmukh S."/>
            <person name="Balint B."/>
            <person name="Kukolya J."/>
        </authorList>
    </citation>
    <scope>NUCLEOTIDE SEQUENCE</scope>
    <source>
        <strain evidence="10">KB22</strain>
    </source>
</reference>
<dbReference type="RefSeq" id="WP_196936935.1">
    <property type="nucleotide sequence ID" value="NZ_MU158698.1"/>
</dbReference>
<dbReference type="Gene3D" id="2.40.170.20">
    <property type="entry name" value="TonB-dependent receptor, beta-barrel domain"/>
    <property type="match status" value="1"/>
</dbReference>
<comment type="subcellular location">
    <subcellularLocation>
        <location evidence="1 7">Cell outer membrane</location>
        <topology evidence="1 7">Multi-pass membrane protein</topology>
    </subcellularLocation>
</comment>
<dbReference type="InterPro" id="IPR023997">
    <property type="entry name" value="TonB-dep_OMP_SusC/RagA_CS"/>
</dbReference>
<dbReference type="InterPro" id="IPR039426">
    <property type="entry name" value="TonB-dep_rcpt-like"/>
</dbReference>
<comment type="similarity">
    <text evidence="7">Belongs to the TonB-dependent receptor family.</text>
</comment>
<evidence type="ECO:0000256" key="1">
    <source>
        <dbReference type="ARBA" id="ARBA00004571"/>
    </source>
</evidence>
<organism evidence="10 11">
    <name type="scientific">Sphingobacterium hungaricum</name>
    <dbReference type="NCBI Taxonomy" id="2082723"/>
    <lineage>
        <taxon>Bacteria</taxon>
        <taxon>Pseudomonadati</taxon>
        <taxon>Bacteroidota</taxon>
        <taxon>Sphingobacteriia</taxon>
        <taxon>Sphingobacteriales</taxon>
        <taxon>Sphingobacteriaceae</taxon>
        <taxon>Sphingobacterium</taxon>
    </lineage>
</organism>
<dbReference type="GO" id="GO:0009279">
    <property type="term" value="C:cell outer membrane"/>
    <property type="evidence" value="ECO:0007669"/>
    <property type="project" value="UniProtKB-SubCell"/>
</dbReference>
<dbReference type="Pfam" id="PF07715">
    <property type="entry name" value="Plug"/>
    <property type="match status" value="1"/>
</dbReference>
<evidence type="ECO:0000313" key="11">
    <source>
        <dbReference type="Proteomes" id="UP000616201"/>
    </source>
</evidence>
<dbReference type="Gene3D" id="2.60.40.1120">
    <property type="entry name" value="Carboxypeptidase-like, regulatory domain"/>
    <property type="match status" value="1"/>
</dbReference>
<evidence type="ECO:0000256" key="2">
    <source>
        <dbReference type="ARBA" id="ARBA00022448"/>
    </source>
</evidence>